<comment type="similarity">
    <text evidence="2">Belongs to the class-II pyridoxal-phosphate-dependent aminotransferase family. BioF subfamily.</text>
</comment>
<reference evidence="6 7" key="1">
    <citation type="submission" date="2024-02" db="EMBL/GenBank/DDBJ databases">
        <title>De novo assembly and annotation of 12 fungi associated with fruit tree decline syndrome in Ontario, Canada.</title>
        <authorList>
            <person name="Sulman M."/>
            <person name="Ellouze W."/>
            <person name="Ilyukhin E."/>
        </authorList>
    </citation>
    <scope>NUCLEOTIDE SEQUENCE [LARGE SCALE GENOMIC DNA]</scope>
    <source>
        <strain evidence="6 7">M42-189</strain>
    </source>
</reference>
<comment type="cofactor">
    <cofactor evidence="1">
        <name>pyridoxal 5'-phosphate</name>
        <dbReference type="ChEBI" id="CHEBI:597326"/>
    </cofactor>
</comment>
<dbReference type="InterPro" id="IPR050087">
    <property type="entry name" value="AON_synthase_class-II"/>
</dbReference>
<organism evidence="6 7">
    <name type="scientific">Paraconiothyrium brasiliense</name>
    <dbReference type="NCBI Taxonomy" id="300254"/>
    <lineage>
        <taxon>Eukaryota</taxon>
        <taxon>Fungi</taxon>
        <taxon>Dikarya</taxon>
        <taxon>Ascomycota</taxon>
        <taxon>Pezizomycotina</taxon>
        <taxon>Dothideomycetes</taxon>
        <taxon>Pleosporomycetidae</taxon>
        <taxon>Pleosporales</taxon>
        <taxon>Massarineae</taxon>
        <taxon>Didymosphaeriaceae</taxon>
        <taxon>Paraconiothyrium</taxon>
    </lineage>
</organism>
<evidence type="ECO:0000313" key="6">
    <source>
        <dbReference type="EMBL" id="KAL1591419.1"/>
    </source>
</evidence>
<evidence type="ECO:0000256" key="1">
    <source>
        <dbReference type="ARBA" id="ARBA00001933"/>
    </source>
</evidence>
<keyword evidence="4" id="KW-0663">Pyridoxal phosphate</keyword>
<evidence type="ECO:0000256" key="3">
    <source>
        <dbReference type="ARBA" id="ARBA00022679"/>
    </source>
</evidence>
<evidence type="ECO:0000313" key="7">
    <source>
        <dbReference type="Proteomes" id="UP001521785"/>
    </source>
</evidence>
<dbReference type="EMBL" id="JAKJXO020000027">
    <property type="protein sequence ID" value="KAL1591419.1"/>
    <property type="molecule type" value="Genomic_DNA"/>
</dbReference>
<protein>
    <recommendedName>
        <fullName evidence="5">Aminotransferase class I/classII large domain-containing protein</fullName>
    </recommendedName>
</protein>
<accession>A0ABR3QHN9</accession>
<comment type="caution">
    <text evidence="6">The sequence shown here is derived from an EMBL/GenBank/DDBJ whole genome shotgun (WGS) entry which is preliminary data.</text>
</comment>
<dbReference type="InterPro" id="IPR004839">
    <property type="entry name" value="Aminotransferase_I/II_large"/>
</dbReference>
<dbReference type="SUPFAM" id="SSF53383">
    <property type="entry name" value="PLP-dependent transferases"/>
    <property type="match status" value="1"/>
</dbReference>
<dbReference type="Gene3D" id="3.40.640.10">
    <property type="entry name" value="Type I PLP-dependent aspartate aminotransferase-like (Major domain)"/>
    <property type="match status" value="1"/>
</dbReference>
<dbReference type="Gene3D" id="3.90.1150.10">
    <property type="entry name" value="Aspartate Aminotransferase, domain 1"/>
    <property type="match status" value="1"/>
</dbReference>
<dbReference type="InterPro" id="IPR015421">
    <property type="entry name" value="PyrdxlP-dep_Trfase_major"/>
</dbReference>
<gene>
    <name evidence="6" type="ORF">SLS60_012032</name>
</gene>
<dbReference type="InterPro" id="IPR015424">
    <property type="entry name" value="PyrdxlP-dep_Trfase"/>
</dbReference>
<keyword evidence="7" id="KW-1185">Reference proteome</keyword>
<keyword evidence="3" id="KW-0808">Transferase</keyword>
<evidence type="ECO:0000256" key="4">
    <source>
        <dbReference type="ARBA" id="ARBA00022898"/>
    </source>
</evidence>
<dbReference type="Pfam" id="PF00155">
    <property type="entry name" value="Aminotran_1_2"/>
    <property type="match status" value="1"/>
</dbReference>
<name>A0ABR3QHN9_9PLEO</name>
<feature type="domain" description="Aminotransferase class I/classII large" evidence="5">
    <location>
        <begin position="36"/>
        <end position="398"/>
    </location>
</feature>
<proteinExistence type="inferred from homology"/>
<evidence type="ECO:0000256" key="2">
    <source>
        <dbReference type="ARBA" id="ARBA00010008"/>
    </source>
</evidence>
<dbReference type="InterPro" id="IPR015422">
    <property type="entry name" value="PyrdxlP-dep_Trfase_small"/>
</dbReference>
<dbReference type="PANTHER" id="PTHR13693:SF77">
    <property type="entry name" value="8-AMINO-7-OXONONANOATE SYNTHASE"/>
    <property type="match status" value="1"/>
</dbReference>
<evidence type="ECO:0000259" key="5">
    <source>
        <dbReference type="Pfam" id="PF00155"/>
    </source>
</evidence>
<sequence>MPQNREFSALERKLQSLLEKRRQNLTLRNLTTAQGLIDFSSNDFLSLTTNPALKTAFLQELEASKWPLGSGGSRLLDGNSTYAETLEREICAFHNAEAGLLFNSGFDANAGFFACVPQKGDVVVFDELIHASVHDGMRLSRAEMTVSFRHNCVEDLRRVLQKVMRQGNSENMLAGDRHVFIAVEAIYSMDGDRAPLKAIIDTVEEVLGRGAGYIVVDEAHATGVIGDEGRGLVCELALEKRVFARLHTFGKALGCNGAIILGSNLLRHYLINYARPLIYTTFMSYTSLAAIRTSYSFLSQGKTVPLASNLQSLIHTLFTRLKSVKTPAFKFLLDIPQTQPESPIFSIQLAEPKVLAKFLQERGMMVRAVVPPTVPEGTSRVRVCLHAGNTEAEIEQLVIAMEEWCKRMVKEQDAQATKVRKQDNNRLARL</sequence>
<dbReference type="PANTHER" id="PTHR13693">
    <property type="entry name" value="CLASS II AMINOTRANSFERASE/8-AMINO-7-OXONONANOATE SYNTHASE"/>
    <property type="match status" value="1"/>
</dbReference>
<dbReference type="Proteomes" id="UP001521785">
    <property type="component" value="Unassembled WGS sequence"/>
</dbReference>